<feature type="transmembrane region" description="Helical" evidence="1">
    <location>
        <begin position="74"/>
        <end position="95"/>
    </location>
</feature>
<organism evidence="2 3">
    <name type="scientific">Blastomonas aquatica</name>
    <dbReference type="NCBI Taxonomy" id="1510276"/>
    <lineage>
        <taxon>Bacteria</taxon>
        <taxon>Pseudomonadati</taxon>
        <taxon>Pseudomonadota</taxon>
        <taxon>Alphaproteobacteria</taxon>
        <taxon>Sphingomonadales</taxon>
        <taxon>Sphingomonadaceae</taxon>
        <taxon>Blastomonas</taxon>
    </lineage>
</organism>
<evidence type="ECO:0000313" key="3">
    <source>
        <dbReference type="Proteomes" id="UP000614261"/>
    </source>
</evidence>
<feature type="transmembrane region" description="Helical" evidence="1">
    <location>
        <begin position="40"/>
        <end position="62"/>
    </location>
</feature>
<comment type="caution">
    <text evidence="2">The sequence shown here is derived from an EMBL/GenBank/DDBJ whole genome shotgun (WGS) entry which is preliminary data.</text>
</comment>
<dbReference type="RefSeq" id="WP_188513801.1">
    <property type="nucleotide sequence ID" value="NZ_BMGD01000002.1"/>
</dbReference>
<proteinExistence type="predicted"/>
<reference evidence="3" key="1">
    <citation type="journal article" date="2019" name="Int. J. Syst. Evol. Microbiol.">
        <title>The Global Catalogue of Microorganisms (GCM) 10K type strain sequencing project: providing services to taxonomists for standard genome sequencing and annotation.</title>
        <authorList>
            <consortium name="The Broad Institute Genomics Platform"/>
            <consortium name="The Broad Institute Genome Sequencing Center for Infectious Disease"/>
            <person name="Wu L."/>
            <person name="Ma J."/>
        </authorList>
    </citation>
    <scope>NUCLEOTIDE SEQUENCE [LARGE SCALE GENOMIC DNA]</scope>
    <source>
        <strain evidence="3">CGMCC 1.12851</strain>
    </source>
</reference>
<keyword evidence="1" id="KW-0472">Membrane</keyword>
<gene>
    <name evidence="2" type="ORF">GCM10010833_15600</name>
</gene>
<sequence>MLRSIFAFIIAPFPAGFFQASVVAIWPKHGTGIFEHPLSMFIAICLLFYMLGLVFGIPLLLFSQKRWHPSSRGHALGGAAVMALPIAVALGLIAARGVLTAYVAVYNLAFFAAGGAIAGVLFYRLSTVKDLGGDCH</sequence>
<keyword evidence="1" id="KW-0812">Transmembrane</keyword>
<dbReference type="Proteomes" id="UP000614261">
    <property type="component" value="Unassembled WGS sequence"/>
</dbReference>
<accession>A0ABQ1J8W8</accession>
<name>A0ABQ1J8W8_9SPHN</name>
<dbReference type="EMBL" id="BMGD01000002">
    <property type="protein sequence ID" value="GGB61485.1"/>
    <property type="molecule type" value="Genomic_DNA"/>
</dbReference>
<feature type="transmembrane region" description="Helical" evidence="1">
    <location>
        <begin position="101"/>
        <end position="123"/>
    </location>
</feature>
<keyword evidence="3" id="KW-1185">Reference proteome</keyword>
<keyword evidence="1" id="KW-1133">Transmembrane helix</keyword>
<evidence type="ECO:0000313" key="2">
    <source>
        <dbReference type="EMBL" id="GGB61485.1"/>
    </source>
</evidence>
<evidence type="ECO:0000256" key="1">
    <source>
        <dbReference type="SAM" id="Phobius"/>
    </source>
</evidence>
<protein>
    <submittedName>
        <fullName evidence="2">Uncharacterized protein</fullName>
    </submittedName>
</protein>